<dbReference type="Proteomes" id="UP001439008">
    <property type="component" value="Unassembled WGS sequence"/>
</dbReference>
<reference evidence="1 2" key="1">
    <citation type="journal article" date="2024" name="BMC Biol.">
        <title>Comparative genomics of Ascetosporea gives new insight into the evolutionary basis for animal parasitism in Rhizaria.</title>
        <authorList>
            <person name="Hiltunen Thoren M."/>
            <person name="Onut-Brannstrom I."/>
            <person name="Alfjorden A."/>
            <person name="Peckova H."/>
            <person name="Swords F."/>
            <person name="Hooper C."/>
            <person name="Holzer A.S."/>
            <person name="Bass D."/>
            <person name="Burki F."/>
        </authorList>
    </citation>
    <scope>NUCLEOTIDE SEQUENCE [LARGE SCALE GENOMIC DNA]</scope>
    <source>
        <strain evidence="1">20-A016</strain>
    </source>
</reference>
<gene>
    <name evidence="1" type="ORF">MHBO_004203</name>
</gene>
<evidence type="ECO:0000313" key="2">
    <source>
        <dbReference type="Proteomes" id="UP001439008"/>
    </source>
</evidence>
<evidence type="ECO:0000313" key="1">
    <source>
        <dbReference type="EMBL" id="MES1922681.1"/>
    </source>
</evidence>
<protein>
    <submittedName>
        <fullName evidence="1">Uncharacterized protein</fullName>
    </submittedName>
</protein>
<keyword evidence="2" id="KW-1185">Reference proteome</keyword>
<organism evidence="1 2">
    <name type="scientific">Bonamia ostreae</name>
    <dbReference type="NCBI Taxonomy" id="126728"/>
    <lineage>
        <taxon>Eukaryota</taxon>
        <taxon>Sar</taxon>
        <taxon>Rhizaria</taxon>
        <taxon>Endomyxa</taxon>
        <taxon>Ascetosporea</taxon>
        <taxon>Haplosporida</taxon>
        <taxon>Bonamia</taxon>
    </lineage>
</organism>
<comment type="caution">
    <text evidence="1">The sequence shown here is derived from an EMBL/GenBank/DDBJ whole genome shotgun (WGS) entry which is preliminary data.</text>
</comment>
<accession>A0ABV2ASN0</accession>
<sequence length="56" mass="6718">MSYRNWSLKSDFKHWYPCWYLYSSKLRVESDSLPCLNTCFVDSSNIKKLLTSNFTL</sequence>
<proteinExistence type="predicted"/>
<dbReference type="EMBL" id="JBDODL010003410">
    <property type="protein sequence ID" value="MES1922681.1"/>
    <property type="molecule type" value="Genomic_DNA"/>
</dbReference>
<name>A0ABV2ASN0_9EUKA</name>